<keyword evidence="11" id="KW-0963">Cytoplasm</keyword>
<gene>
    <name evidence="11" type="primary">aroK</name>
    <name evidence="12" type="ORF">C4K68_20850</name>
</gene>
<dbReference type="Pfam" id="PF01202">
    <property type="entry name" value="SKI"/>
    <property type="match status" value="1"/>
</dbReference>
<dbReference type="EMBL" id="PRLP01000096">
    <property type="protein sequence ID" value="PPC75416.1"/>
    <property type="molecule type" value="Genomic_DNA"/>
</dbReference>
<dbReference type="AlphaFoldDB" id="A0A2S5KM71"/>
<feature type="binding site" evidence="11">
    <location>
        <begin position="14"/>
        <end position="19"/>
    </location>
    <ligand>
        <name>ATP</name>
        <dbReference type="ChEBI" id="CHEBI:30616"/>
    </ligand>
</feature>
<reference evidence="12 13" key="1">
    <citation type="submission" date="2018-02" db="EMBL/GenBank/DDBJ databases">
        <title>novel marine gammaproteobacteria from coastal saline agro ecosystem.</title>
        <authorList>
            <person name="Krishnan R."/>
            <person name="Ramesh Kumar N."/>
        </authorList>
    </citation>
    <scope>NUCLEOTIDE SEQUENCE [LARGE SCALE GENOMIC DNA]</scope>
    <source>
        <strain evidence="12 13">228</strain>
    </source>
</reference>
<feature type="binding site" evidence="11">
    <location>
        <position position="82"/>
    </location>
    <ligand>
        <name>substrate</name>
    </ligand>
</feature>
<dbReference type="HAMAP" id="MF_00109">
    <property type="entry name" value="Shikimate_kinase"/>
    <property type="match status" value="1"/>
</dbReference>
<dbReference type="PROSITE" id="PS01128">
    <property type="entry name" value="SHIKIMATE_KINASE"/>
    <property type="match status" value="1"/>
</dbReference>
<evidence type="ECO:0000256" key="2">
    <source>
        <dbReference type="ARBA" id="ARBA00006997"/>
    </source>
</evidence>
<accession>A0A2S5KM71</accession>
<keyword evidence="9 11" id="KW-0057">Aromatic amino acid biosynthesis</keyword>
<comment type="subunit">
    <text evidence="11">Monomer.</text>
</comment>
<dbReference type="GO" id="GO:0009073">
    <property type="term" value="P:aromatic amino acid family biosynthetic process"/>
    <property type="evidence" value="ECO:0007669"/>
    <property type="project" value="UniProtKB-KW"/>
</dbReference>
<evidence type="ECO:0000313" key="12">
    <source>
        <dbReference type="EMBL" id="PPC75416.1"/>
    </source>
</evidence>
<evidence type="ECO:0000256" key="5">
    <source>
        <dbReference type="ARBA" id="ARBA00022679"/>
    </source>
</evidence>
<comment type="similarity">
    <text evidence="2 11">Belongs to the shikimate kinase family.</text>
</comment>
<name>A0A2S5KM71_9PROT</name>
<feature type="binding site" evidence="11">
    <location>
        <position position="36"/>
    </location>
    <ligand>
        <name>substrate</name>
    </ligand>
</feature>
<feature type="binding site" evidence="11">
    <location>
        <position position="60"/>
    </location>
    <ligand>
        <name>substrate</name>
    </ligand>
</feature>
<protein>
    <recommendedName>
        <fullName evidence="3 11">Shikimate kinase</fullName>
        <shortName evidence="11">SK</shortName>
        <ecNumber evidence="3 11">2.7.1.71</ecNumber>
    </recommendedName>
</protein>
<dbReference type="GO" id="GO:0008652">
    <property type="term" value="P:amino acid biosynthetic process"/>
    <property type="evidence" value="ECO:0007669"/>
    <property type="project" value="UniProtKB-KW"/>
</dbReference>
<dbReference type="EC" id="2.7.1.71" evidence="3 11"/>
<dbReference type="GO" id="GO:0005524">
    <property type="term" value="F:ATP binding"/>
    <property type="evidence" value="ECO:0007669"/>
    <property type="project" value="UniProtKB-UniRule"/>
</dbReference>
<dbReference type="GO" id="GO:0009423">
    <property type="term" value="P:chorismate biosynthetic process"/>
    <property type="evidence" value="ECO:0007669"/>
    <property type="project" value="UniProtKB-UniRule"/>
</dbReference>
<evidence type="ECO:0000256" key="4">
    <source>
        <dbReference type="ARBA" id="ARBA00022605"/>
    </source>
</evidence>
<keyword evidence="6 11" id="KW-0547">Nucleotide-binding</keyword>
<proteinExistence type="inferred from homology"/>
<dbReference type="InterPro" id="IPR027417">
    <property type="entry name" value="P-loop_NTPase"/>
</dbReference>
<comment type="caution">
    <text evidence="12">The sequence shown here is derived from an EMBL/GenBank/DDBJ whole genome shotgun (WGS) entry which is preliminary data.</text>
</comment>
<dbReference type="PANTHER" id="PTHR21087:SF16">
    <property type="entry name" value="SHIKIMATE KINASE 1, CHLOROPLASTIC"/>
    <property type="match status" value="1"/>
</dbReference>
<dbReference type="PANTHER" id="PTHR21087">
    <property type="entry name" value="SHIKIMATE KINASE"/>
    <property type="match status" value="1"/>
</dbReference>
<dbReference type="GO" id="GO:0004765">
    <property type="term" value="F:shikimate kinase activity"/>
    <property type="evidence" value="ECO:0007669"/>
    <property type="project" value="UniProtKB-UniRule"/>
</dbReference>
<comment type="subcellular location">
    <subcellularLocation>
        <location evidence="11">Cytoplasm</location>
    </subcellularLocation>
</comment>
<evidence type="ECO:0000256" key="11">
    <source>
        <dbReference type="HAMAP-Rule" id="MF_00109"/>
    </source>
</evidence>
<keyword evidence="5 11" id="KW-0808">Transferase</keyword>
<dbReference type="InterPro" id="IPR023000">
    <property type="entry name" value="Shikimate_kinase_CS"/>
</dbReference>
<dbReference type="InterPro" id="IPR031322">
    <property type="entry name" value="Shikimate/glucono_kinase"/>
</dbReference>
<dbReference type="GO" id="GO:0005829">
    <property type="term" value="C:cytosol"/>
    <property type="evidence" value="ECO:0007669"/>
    <property type="project" value="TreeGrafter"/>
</dbReference>
<feature type="binding site" evidence="11">
    <location>
        <position position="139"/>
    </location>
    <ligand>
        <name>substrate</name>
    </ligand>
</feature>
<evidence type="ECO:0000256" key="6">
    <source>
        <dbReference type="ARBA" id="ARBA00022741"/>
    </source>
</evidence>
<dbReference type="InterPro" id="IPR000623">
    <property type="entry name" value="Shikimate_kinase/TSH1"/>
</dbReference>
<evidence type="ECO:0000313" key="13">
    <source>
        <dbReference type="Proteomes" id="UP000238196"/>
    </source>
</evidence>
<keyword evidence="11" id="KW-0460">Magnesium</keyword>
<dbReference type="GO" id="GO:0000287">
    <property type="term" value="F:magnesium ion binding"/>
    <property type="evidence" value="ECO:0007669"/>
    <property type="project" value="UniProtKB-UniRule"/>
</dbReference>
<evidence type="ECO:0000256" key="7">
    <source>
        <dbReference type="ARBA" id="ARBA00022777"/>
    </source>
</evidence>
<keyword evidence="4 11" id="KW-0028">Amino-acid biosynthesis</keyword>
<dbReference type="Proteomes" id="UP000238196">
    <property type="component" value="Unassembled WGS sequence"/>
</dbReference>
<comment type="function">
    <text evidence="11">Catalyzes the specific phosphorylation of the 3-hydroxyl group of shikimic acid using ATP as a cosubstrate.</text>
</comment>
<comment type="cofactor">
    <cofactor evidence="11">
        <name>Mg(2+)</name>
        <dbReference type="ChEBI" id="CHEBI:18420"/>
    </cofactor>
    <text evidence="11">Binds 1 Mg(2+) ion per subunit.</text>
</comment>
<comment type="pathway">
    <text evidence="1 11">Metabolic intermediate biosynthesis; chorismate biosynthesis; chorismate from D-erythrose 4-phosphate and phosphoenolpyruvate: step 5/7.</text>
</comment>
<evidence type="ECO:0000256" key="10">
    <source>
        <dbReference type="ARBA" id="ARBA00048567"/>
    </source>
</evidence>
<dbReference type="SUPFAM" id="SSF52540">
    <property type="entry name" value="P-loop containing nucleoside triphosphate hydrolases"/>
    <property type="match status" value="1"/>
</dbReference>
<dbReference type="PRINTS" id="PR01100">
    <property type="entry name" value="SHIKIMTKNASE"/>
</dbReference>
<feature type="binding site" evidence="11">
    <location>
        <position position="120"/>
    </location>
    <ligand>
        <name>ATP</name>
        <dbReference type="ChEBI" id="CHEBI:30616"/>
    </ligand>
</feature>
<keyword evidence="7 11" id="KW-0418">Kinase</keyword>
<evidence type="ECO:0000256" key="9">
    <source>
        <dbReference type="ARBA" id="ARBA00023141"/>
    </source>
</evidence>
<feature type="binding site" evidence="11">
    <location>
        <position position="18"/>
    </location>
    <ligand>
        <name>Mg(2+)</name>
        <dbReference type="ChEBI" id="CHEBI:18420"/>
    </ligand>
</feature>
<keyword evidence="8 11" id="KW-0067">ATP-binding</keyword>
<comment type="catalytic activity">
    <reaction evidence="10 11">
        <text>shikimate + ATP = 3-phosphoshikimate + ADP + H(+)</text>
        <dbReference type="Rhea" id="RHEA:13121"/>
        <dbReference type="ChEBI" id="CHEBI:15378"/>
        <dbReference type="ChEBI" id="CHEBI:30616"/>
        <dbReference type="ChEBI" id="CHEBI:36208"/>
        <dbReference type="ChEBI" id="CHEBI:145989"/>
        <dbReference type="ChEBI" id="CHEBI:456216"/>
        <dbReference type="EC" id="2.7.1.71"/>
    </reaction>
</comment>
<evidence type="ECO:0000256" key="1">
    <source>
        <dbReference type="ARBA" id="ARBA00004842"/>
    </source>
</evidence>
<dbReference type="NCBIfam" id="NF003456">
    <property type="entry name" value="PRK05057.1"/>
    <property type="match status" value="1"/>
</dbReference>
<keyword evidence="11" id="KW-0479">Metal-binding</keyword>
<feature type="binding site" evidence="11">
    <location>
        <position position="156"/>
    </location>
    <ligand>
        <name>ATP</name>
        <dbReference type="ChEBI" id="CHEBI:30616"/>
    </ligand>
</feature>
<dbReference type="Gene3D" id="3.40.50.300">
    <property type="entry name" value="P-loop containing nucleotide triphosphate hydrolases"/>
    <property type="match status" value="1"/>
</dbReference>
<organism evidence="12 13">
    <name type="scientific">Proteobacteria bacterium 228</name>
    <dbReference type="NCBI Taxonomy" id="2083153"/>
    <lineage>
        <taxon>Bacteria</taxon>
        <taxon>Pseudomonadati</taxon>
        <taxon>Pseudomonadota</taxon>
    </lineage>
</organism>
<evidence type="ECO:0000256" key="8">
    <source>
        <dbReference type="ARBA" id="ARBA00022840"/>
    </source>
</evidence>
<dbReference type="OrthoDB" id="9800332at2"/>
<evidence type="ECO:0000256" key="3">
    <source>
        <dbReference type="ARBA" id="ARBA00012154"/>
    </source>
</evidence>
<dbReference type="CDD" id="cd00464">
    <property type="entry name" value="SK"/>
    <property type="match status" value="1"/>
</dbReference>
<sequence>MHPQKNLVLVGPMGAGKTTIGRLLSQTLSLEFIDSDREIEERAGANIPWIFDVEGEEGFRRREEQVIEDLVQRPGMVLATGGGAVIRDRNRNVLKQRGFVVYLHTTVAQQLERTAKDKNRPLLQTEDPSAVLSRLFAMRDPLYREVASLIINTDKRSPRAVVNEIVRKLKAAHWCD</sequence>
<dbReference type="UniPathway" id="UPA00053">
    <property type="reaction ID" value="UER00088"/>
</dbReference>